<protein>
    <submittedName>
        <fullName evidence="1">Phosphotyrosine protein phosphatase</fullName>
    </submittedName>
</protein>
<dbReference type="InterPro" id="IPR029021">
    <property type="entry name" value="Prot-tyrosine_phosphatase-like"/>
</dbReference>
<dbReference type="AlphaFoldDB" id="A0A917RHG1"/>
<proteinExistence type="predicted"/>
<name>A0A917RHG1_9NOCA</name>
<sequence>MRISGGGTTKHGVLLRSAQLSRLDDAGHTALRELGVGAVHDLRGHREIERAGADRLPAEIRSRITPFDDGSVTAPPHEAGANRQNAPGAALAYMMDVYRNFPARPEAHAAITALAEAIVADRGAVLVHCAAGKDRTGWTIATLLRAVGVGESEILGDYMLSNQAVAELRTSLKDELGADLPQAVLEVREEYLRAGLESGIELHGDFESYLTAVGLTPDLRDRLRERLLA</sequence>
<evidence type="ECO:0000313" key="2">
    <source>
        <dbReference type="Proteomes" id="UP000638263"/>
    </source>
</evidence>
<dbReference type="PROSITE" id="PS00383">
    <property type="entry name" value="TYR_PHOSPHATASE_1"/>
    <property type="match status" value="1"/>
</dbReference>
<reference evidence="1" key="2">
    <citation type="submission" date="2020-09" db="EMBL/GenBank/DDBJ databases">
        <authorList>
            <person name="Sun Q."/>
            <person name="Zhou Y."/>
        </authorList>
    </citation>
    <scope>NUCLEOTIDE SEQUENCE</scope>
    <source>
        <strain evidence="1">CGMCC 4.3508</strain>
    </source>
</reference>
<gene>
    <name evidence="1" type="ORF">GCM10011588_23060</name>
</gene>
<dbReference type="Proteomes" id="UP000638263">
    <property type="component" value="Unassembled WGS sequence"/>
</dbReference>
<comment type="caution">
    <text evidence="1">The sequence shown here is derived from an EMBL/GenBank/DDBJ whole genome shotgun (WGS) entry which is preliminary data.</text>
</comment>
<keyword evidence="2" id="KW-1185">Reference proteome</keyword>
<dbReference type="InterPro" id="IPR016130">
    <property type="entry name" value="Tyr_Pase_AS"/>
</dbReference>
<reference evidence="1" key="1">
    <citation type="journal article" date="2014" name="Int. J. Syst. Evol. Microbiol.">
        <title>Complete genome sequence of Corynebacterium casei LMG S-19264T (=DSM 44701T), isolated from a smear-ripened cheese.</title>
        <authorList>
            <consortium name="US DOE Joint Genome Institute (JGI-PGF)"/>
            <person name="Walter F."/>
            <person name="Albersmeier A."/>
            <person name="Kalinowski J."/>
            <person name="Ruckert C."/>
        </authorList>
    </citation>
    <scope>NUCLEOTIDE SEQUENCE</scope>
    <source>
        <strain evidence="1">CGMCC 4.3508</strain>
    </source>
</reference>
<dbReference type="Gene3D" id="3.90.190.10">
    <property type="entry name" value="Protein tyrosine phosphatase superfamily"/>
    <property type="match status" value="1"/>
</dbReference>
<dbReference type="EMBL" id="BMMH01000004">
    <property type="protein sequence ID" value="GGL08051.1"/>
    <property type="molecule type" value="Genomic_DNA"/>
</dbReference>
<organism evidence="1 2">
    <name type="scientific">Nocardia jinanensis</name>
    <dbReference type="NCBI Taxonomy" id="382504"/>
    <lineage>
        <taxon>Bacteria</taxon>
        <taxon>Bacillati</taxon>
        <taxon>Actinomycetota</taxon>
        <taxon>Actinomycetes</taxon>
        <taxon>Mycobacteriales</taxon>
        <taxon>Nocardiaceae</taxon>
        <taxon>Nocardia</taxon>
    </lineage>
</organism>
<accession>A0A917RHG1</accession>
<dbReference type="SUPFAM" id="SSF52799">
    <property type="entry name" value="(Phosphotyrosine protein) phosphatases II"/>
    <property type="match status" value="1"/>
</dbReference>
<dbReference type="InterPro" id="IPR026893">
    <property type="entry name" value="Tyr/Ser_Pase_IphP-type"/>
</dbReference>
<dbReference type="GO" id="GO:0004721">
    <property type="term" value="F:phosphoprotein phosphatase activity"/>
    <property type="evidence" value="ECO:0007669"/>
    <property type="project" value="InterPro"/>
</dbReference>
<dbReference type="Pfam" id="PF13350">
    <property type="entry name" value="Y_phosphatase3"/>
    <property type="match status" value="1"/>
</dbReference>
<evidence type="ECO:0000313" key="1">
    <source>
        <dbReference type="EMBL" id="GGL08051.1"/>
    </source>
</evidence>